<dbReference type="SMART" id="SM00912">
    <property type="entry name" value="Haemagg_act"/>
    <property type="match status" value="1"/>
</dbReference>
<dbReference type="Proteomes" id="UP000238358">
    <property type="component" value="Chromosome"/>
</dbReference>
<dbReference type="EMBL" id="CP027569">
    <property type="protein sequence ID" value="AVO28250.1"/>
    <property type="molecule type" value="Genomic_DNA"/>
</dbReference>
<evidence type="ECO:0000256" key="2">
    <source>
        <dbReference type="ARBA" id="ARBA00022525"/>
    </source>
</evidence>
<dbReference type="GO" id="GO:0005576">
    <property type="term" value="C:extracellular region"/>
    <property type="evidence" value="ECO:0007669"/>
    <property type="project" value="UniProtKB-SubCell"/>
</dbReference>
<feature type="chain" id="PRO_5038415098" evidence="5">
    <location>
        <begin position="39"/>
        <end position="1748"/>
    </location>
</feature>
<proteinExistence type="predicted"/>
<feature type="domain" description="Filamentous haemagglutinin FhaB/tRNA nuclease CdiA-like TPS" evidence="6">
    <location>
        <begin position="36"/>
        <end position="148"/>
    </location>
</feature>
<evidence type="ECO:0000256" key="5">
    <source>
        <dbReference type="SAM" id="SignalP"/>
    </source>
</evidence>
<dbReference type="PANTHER" id="PTHR12338">
    <property type="entry name" value="AUTOTRANSPORTER"/>
    <property type="match status" value="1"/>
</dbReference>
<gene>
    <name evidence="7" type="ORF">C6Y28_11805</name>
</gene>
<reference evidence="7 8" key="1">
    <citation type="journal article" date="2018" name="Genome Announc.">
        <title>Complete genomes of two Megasphaera elsdenii strains, NCIMB 702410 and ATCC 25940.</title>
        <authorList>
            <person name="Hatmaker E.A."/>
            <person name="O'Dell K."/>
            <person name="Riley L.A."/>
            <person name="Klingeman D.M."/>
            <person name="Guss A.M."/>
        </authorList>
    </citation>
    <scope>NUCLEOTIDE SEQUENCE [LARGE SCALE GENOMIC DNA]</scope>
    <source>
        <strain evidence="7 8">NCIMB702410</strain>
    </source>
</reference>
<evidence type="ECO:0000256" key="4">
    <source>
        <dbReference type="SAM" id="MobiDB-lite"/>
    </source>
</evidence>
<dbReference type="Pfam" id="PF05860">
    <property type="entry name" value="TPS"/>
    <property type="match status" value="1"/>
</dbReference>
<feature type="compositionally biased region" description="Polar residues" evidence="4">
    <location>
        <begin position="1140"/>
        <end position="1149"/>
    </location>
</feature>
<dbReference type="NCBIfam" id="TIGR01901">
    <property type="entry name" value="adhes_NPXG"/>
    <property type="match status" value="1"/>
</dbReference>
<evidence type="ECO:0000259" key="6">
    <source>
        <dbReference type="SMART" id="SM00912"/>
    </source>
</evidence>
<protein>
    <submittedName>
        <fullName evidence="7">Filamentous hemagglutinin N-terminal domain-containing protein</fullName>
    </submittedName>
</protein>
<evidence type="ECO:0000313" key="7">
    <source>
        <dbReference type="EMBL" id="AVO28250.1"/>
    </source>
</evidence>
<accession>A0A2S0M9U7</accession>
<organism evidence="7 8">
    <name type="scientific">Megasphaera elsdenii</name>
    <dbReference type="NCBI Taxonomy" id="907"/>
    <lineage>
        <taxon>Bacteria</taxon>
        <taxon>Bacillati</taxon>
        <taxon>Bacillota</taxon>
        <taxon>Negativicutes</taxon>
        <taxon>Veillonellales</taxon>
        <taxon>Veillonellaceae</taxon>
        <taxon>Megasphaera</taxon>
    </lineage>
</organism>
<dbReference type="InterPro" id="IPR008638">
    <property type="entry name" value="FhaB/CdiA-like_TPS"/>
</dbReference>
<keyword evidence="3 5" id="KW-0732">Signal</keyword>
<dbReference type="PANTHER" id="PTHR12338:SF8">
    <property type="entry name" value="HEME_HEMOPEXIN-BINDING PROTEIN"/>
    <property type="match status" value="1"/>
</dbReference>
<evidence type="ECO:0000256" key="3">
    <source>
        <dbReference type="ARBA" id="ARBA00022729"/>
    </source>
</evidence>
<evidence type="ECO:0000313" key="8">
    <source>
        <dbReference type="Proteomes" id="UP000238358"/>
    </source>
</evidence>
<sequence>MKGTKHIYMKYYSKKQWTQKLTIMVFLAMALGGTAVQAMPSGADIRSGQGSISQDGKNMTVQQNSQRMAIDWTKFDIAKDETVRYAQPDRNAISLNRVTGGQQSVIAGNLNANGNVVLVNPNGVVFTKNSSVDVGGLVASTARLNDEAMKNFSNGKDSLGLSLDKDSTASVINEGQIKAQGGLVALHAANVENKGTITNEGGTLAMAAAKNLTLSAADDDKLNFTVDGELAKSQALNSGSLKADGGYVVMTAKSAGDVLSTVVNNTGTIEAKTLCKNEKGQILLDGGDNGQVEVSGTLDASGTEEGQSAGNIKVIGQKTIVHDDTNLIAKGNVDGGKIETSGDVLNLGDNLNIDAKGVNGKAGEWLLDPLDVIIADKNPTTTSNYDNADKKTAADSDFTHGSASIGYNDPAATDANASSVNSAVTWISTDMVEKMLNTGTSVTVQAAATNGSANIIVKNDIEKTAGKDVTFTLDAMRNITINGNISSTSNKLNVVLNADSNGDKIGAVIINANINTNGGNFTSASGGTVTYAWDKDNSDKDNTKGYGKGKLDGKADPAGHTVGTYFGHVNDDGTADGKKDDRLIQTKGGKITLNGEIAIGLNGGTLTLDSGGGAVTATGIINSGNSYGAYVYGTDTWNTLVEDTLEQYLKDGKVPAYHYRGVNYVKDAKGNYVKNKDGTYQYTTDAKNFSNGQPHYTFSEADTQNVRWLGDGSSTSVSTSAGTGYASVVITKGSMTLKQWLNYQLNYNAANFAKRYISQSSGVKVVTATSGGKTTTSVQNSTGKTMTTADLQSYITMAVENFQNGTASTDTTLNGQTLYANIKDDISHLLATNWFASKELAQGNTKGGSAARGSYLATITTILENSLTTPNGQQILWAGGRGSGVLNKKGSTSSANDKLYPYSFYGMPDDPTYQDGMYWVTGPEGEANGGKGTQFYSNAGSDWRTVSLGSDGKTYTYNQGSNVYGYVNWDTWPGKAIATDKKSVTVTRSQPDNSAPFLTVGYGTTGKWDDAAMGGDTTVGFIKETNLANSSLNIKAGGTVNLEGDLGKAKALDTVNIESTGAVTVGTDNNNVTDYYHGTIYVDHGLYISGNGVKVGGEVHSGGTDVEATRNTDSSFSDYLDNVTINSAGNLTVHGIEVNASTDPSGKTTSRADGKGGKIKLTSTGTEGTITLGDGVDYNGQNTNGGVLKATSTANDAVVIDAQGKKSKFVNETTSTKAIDTQGKWKIYSASPEQNTFGKNLNSETDAQWTSDSTKFAANGSDKNKFIFQATPVITLYTDDYLKTYGDEVSPDTLNNLLKGKEAFFTGLDGKSHNVNEYSSAFKEKGYTEYISGADTVTVTSDGSTATATRTGGKYEATDKSGADHKNAVYDLTVNLNDAKALDGYAIDTENGKLEIKKRSVTITSSGEQTYGDSTYTSWTDKKSGFANGDEKNFNYEHGIKSGSAYENNLNKTNGRTTADAGEYTDSVSYSNPTISGKKNADGTDDTDFFNENYTFDTDNSKGSIKVNKAPLHIYTEDVVTPYGIVRKTQSRATGLTNGDEGKNAGFSYDYGDYGHGYLNGNTMTNQPGSYPITTKVSGLADDLMKNYDITIGEATLHITPLKPDQTTHYVEGAHRPQDKLESALPVFRVDASGVVKQYGTYGIESQSQAVTLSPTGMRMPEPNQTSTQDRKYLTTLKTAHGHGTFRLEYNGVVLRVIPVDPAAEQIVEAGDKLKNVALSEQALHAAYTQMGLDLVNLKGVYIYMAPM</sequence>
<name>A0A2S0M9U7_MEGEL</name>
<comment type="subcellular location">
    <subcellularLocation>
        <location evidence="1">Secreted</location>
    </subcellularLocation>
</comment>
<feature type="region of interest" description="Disordered" evidence="4">
    <location>
        <begin position="1140"/>
        <end position="1160"/>
    </location>
</feature>
<dbReference type="InterPro" id="IPR050909">
    <property type="entry name" value="Bact_Autotransporter_VF"/>
</dbReference>
<dbReference type="InterPro" id="IPR011050">
    <property type="entry name" value="Pectin_lyase_fold/virulence"/>
</dbReference>
<dbReference type="SUPFAM" id="SSF51126">
    <property type="entry name" value="Pectin lyase-like"/>
    <property type="match status" value="1"/>
</dbReference>
<dbReference type="Gene3D" id="2.160.20.10">
    <property type="entry name" value="Single-stranded right-handed beta-helix, Pectin lyase-like"/>
    <property type="match status" value="1"/>
</dbReference>
<dbReference type="InterPro" id="IPR012334">
    <property type="entry name" value="Pectin_lyas_fold"/>
</dbReference>
<feature type="signal peptide" evidence="5">
    <location>
        <begin position="1"/>
        <end position="38"/>
    </location>
</feature>
<evidence type="ECO:0000256" key="1">
    <source>
        <dbReference type="ARBA" id="ARBA00004613"/>
    </source>
</evidence>
<keyword evidence="2" id="KW-0964">Secreted</keyword>